<reference evidence="2 3" key="1">
    <citation type="submission" date="2013-02" db="EMBL/GenBank/DDBJ databases">
        <title>Draft genome sequence of Amycolatopsis vancoresmycina strain DSM 44592T.</title>
        <authorList>
            <person name="Kumar S."/>
            <person name="Kaur N."/>
            <person name="Kaur C."/>
            <person name="Raghava G.P.S."/>
            <person name="Mayilraj S."/>
        </authorList>
    </citation>
    <scope>NUCLEOTIDE SEQUENCE [LARGE SCALE GENOMIC DNA]</scope>
    <source>
        <strain evidence="2 3">DSM 44592</strain>
    </source>
</reference>
<name>R1HLJ3_9PSEU</name>
<dbReference type="PATRIC" id="fig|1292037.4.peg.5983"/>
<feature type="domain" description="Transcription regulator PadR N-terminal" evidence="1">
    <location>
        <begin position="4"/>
        <end position="44"/>
    </location>
</feature>
<dbReference type="Pfam" id="PF03551">
    <property type="entry name" value="PadR"/>
    <property type="match status" value="1"/>
</dbReference>
<dbReference type="SUPFAM" id="SSF46785">
    <property type="entry name" value="Winged helix' DNA-binding domain"/>
    <property type="match status" value="1"/>
</dbReference>
<keyword evidence="3" id="KW-1185">Reference proteome</keyword>
<dbReference type="InterPro" id="IPR036390">
    <property type="entry name" value="WH_DNA-bd_sf"/>
</dbReference>
<sequence>MHSNRLYPMLDKLKQRGWLKDEWDEPDKIHRYFVLTDDGRRGLAKPL</sequence>
<dbReference type="InterPro" id="IPR036388">
    <property type="entry name" value="WH-like_DNA-bd_sf"/>
</dbReference>
<comment type="caution">
    <text evidence="2">The sequence shown here is derived from an EMBL/GenBank/DDBJ whole genome shotgun (WGS) entry which is preliminary data.</text>
</comment>
<dbReference type="InterPro" id="IPR005149">
    <property type="entry name" value="Tscrpt_reg_PadR_N"/>
</dbReference>
<evidence type="ECO:0000313" key="2">
    <source>
        <dbReference type="EMBL" id="EOD64430.1"/>
    </source>
</evidence>
<dbReference type="AlphaFoldDB" id="R1HLJ3"/>
<dbReference type="EMBL" id="AOUO01000511">
    <property type="protein sequence ID" value="EOD64430.1"/>
    <property type="molecule type" value="Genomic_DNA"/>
</dbReference>
<gene>
    <name evidence="2" type="ORF">H480_31821</name>
</gene>
<evidence type="ECO:0000259" key="1">
    <source>
        <dbReference type="Pfam" id="PF03551"/>
    </source>
</evidence>
<dbReference type="Proteomes" id="UP000014139">
    <property type="component" value="Unassembled WGS sequence"/>
</dbReference>
<proteinExistence type="predicted"/>
<organism evidence="2 3">
    <name type="scientific">Amycolatopsis vancoresmycina DSM 44592</name>
    <dbReference type="NCBI Taxonomy" id="1292037"/>
    <lineage>
        <taxon>Bacteria</taxon>
        <taxon>Bacillati</taxon>
        <taxon>Actinomycetota</taxon>
        <taxon>Actinomycetes</taxon>
        <taxon>Pseudonocardiales</taxon>
        <taxon>Pseudonocardiaceae</taxon>
        <taxon>Amycolatopsis</taxon>
    </lineage>
</organism>
<protein>
    <recommendedName>
        <fullName evidence="1">Transcription regulator PadR N-terminal domain-containing protein</fullName>
    </recommendedName>
</protein>
<evidence type="ECO:0000313" key="3">
    <source>
        <dbReference type="Proteomes" id="UP000014139"/>
    </source>
</evidence>
<accession>R1HLJ3</accession>
<dbReference type="Gene3D" id="1.10.10.10">
    <property type="entry name" value="Winged helix-like DNA-binding domain superfamily/Winged helix DNA-binding domain"/>
    <property type="match status" value="1"/>
</dbReference>